<dbReference type="GO" id="GO:0005524">
    <property type="term" value="F:ATP binding"/>
    <property type="evidence" value="ECO:0007669"/>
    <property type="project" value="UniProtKB-KW"/>
</dbReference>
<dbReference type="Gene3D" id="3.60.15.10">
    <property type="entry name" value="Ribonuclease Z/Hydroxyacylglutathione hydrolase-like"/>
    <property type="match status" value="1"/>
</dbReference>
<protein>
    <submittedName>
        <fullName evidence="9">Metal-dependent hydrolases of the beta-lactamase superfamily III</fullName>
    </submittedName>
</protein>
<evidence type="ECO:0000256" key="3">
    <source>
        <dbReference type="ARBA" id="ARBA00022741"/>
    </source>
</evidence>
<keyword evidence="2" id="KW-0808">Transferase</keyword>
<keyword evidence="3" id="KW-0547">Nucleotide-binding</keyword>
<sequence length="269" mass="28551">MQISLLGTGAADGWPNPWCSCPSCAGARSRGEQRQPTSALVDGVLLLDLAPGVPPRGISLARVHTVLVTHAHPDHCAPLGLLARQWVRRSEPLTVVGPPPVVEACRPWVAPGDPVEFVAVEAGRMLECRGYRIRALAADHEVPTVLYDVAGPDGGRLLYATDTGPLPQPTVEATRDAGYDVVLLEQTFGDLRDHGTRHLDLSTFGDQLRRLRSVGAVTATTDVVAVHLSHHNPAPPALARRLAEHGARVVPDGTTLPCRGREAAGRPGA</sequence>
<dbReference type="GO" id="GO:0005525">
    <property type="term" value="F:GTP binding"/>
    <property type="evidence" value="ECO:0007669"/>
    <property type="project" value="UniProtKB-KW"/>
</dbReference>
<feature type="compositionally biased region" description="Basic and acidic residues" evidence="7">
    <location>
        <begin position="259"/>
        <end position="269"/>
    </location>
</feature>
<dbReference type="EMBL" id="CADCTI010000284">
    <property type="protein sequence ID" value="CAA9276646.1"/>
    <property type="molecule type" value="Genomic_DNA"/>
</dbReference>
<reference evidence="9" key="1">
    <citation type="submission" date="2020-02" db="EMBL/GenBank/DDBJ databases">
        <authorList>
            <person name="Meier V. D."/>
        </authorList>
    </citation>
    <scope>NUCLEOTIDE SEQUENCE</scope>
    <source>
        <strain evidence="9">AVDCRST_MAG57</strain>
    </source>
</reference>
<evidence type="ECO:0000256" key="5">
    <source>
        <dbReference type="ARBA" id="ARBA00022840"/>
    </source>
</evidence>
<evidence type="ECO:0000256" key="7">
    <source>
        <dbReference type="SAM" id="MobiDB-lite"/>
    </source>
</evidence>
<keyword evidence="5" id="KW-0067">ATP-binding</keyword>
<accession>A0A6J4JE20</accession>
<dbReference type="GO" id="GO:0043752">
    <property type="term" value="F:adenosylcobinamide kinase activity"/>
    <property type="evidence" value="ECO:0007669"/>
    <property type="project" value="InterPro"/>
</dbReference>
<dbReference type="InterPro" id="IPR036866">
    <property type="entry name" value="RibonucZ/Hydroxyglut_hydro"/>
</dbReference>
<name>A0A6J4JE20_9ACTN</name>
<evidence type="ECO:0000256" key="4">
    <source>
        <dbReference type="ARBA" id="ARBA00022777"/>
    </source>
</evidence>
<dbReference type="GO" id="GO:0016787">
    <property type="term" value="F:hydrolase activity"/>
    <property type="evidence" value="ECO:0007669"/>
    <property type="project" value="UniProtKB-KW"/>
</dbReference>
<keyword evidence="4" id="KW-0418">Kinase</keyword>
<keyword evidence="1" id="KW-0169">Cobalamin biosynthesis</keyword>
<dbReference type="SUPFAM" id="SSF56281">
    <property type="entry name" value="Metallo-hydrolase/oxidoreductase"/>
    <property type="match status" value="1"/>
</dbReference>
<dbReference type="PANTHER" id="PTHR34848">
    <property type="match status" value="1"/>
</dbReference>
<dbReference type="Pfam" id="PF12706">
    <property type="entry name" value="Lactamase_B_2"/>
    <property type="match status" value="1"/>
</dbReference>
<proteinExistence type="predicted"/>
<evidence type="ECO:0000256" key="1">
    <source>
        <dbReference type="ARBA" id="ARBA00022573"/>
    </source>
</evidence>
<evidence type="ECO:0000256" key="2">
    <source>
        <dbReference type="ARBA" id="ARBA00022679"/>
    </source>
</evidence>
<dbReference type="AlphaFoldDB" id="A0A6J4JE20"/>
<organism evidence="9">
    <name type="scientific">uncultured Blastococcus sp</name>
    <dbReference type="NCBI Taxonomy" id="217144"/>
    <lineage>
        <taxon>Bacteria</taxon>
        <taxon>Bacillati</taxon>
        <taxon>Actinomycetota</taxon>
        <taxon>Actinomycetes</taxon>
        <taxon>Geodermatophilales</taxon>
        <taxon>Geodermatophilaceae</taxon>
        <taxon>Blastococcus</taxon>
        <taxon>environmental samples</taxon>
    </lineage>
</organism>
<evidence type="ECO:0000259" key="8">
    <source>
        <dbReference type="Pfam" id="PF12706"/>
    </source>
</evidence>
<evidence type="ECO:0000313" key="9">
    <source>
        <dbReference type="EMBL" id="CAA9276646.1"/>
    </source>
</evidence>
<evidence type="ECO:0000256" key="6">
    <source>
        <dbReference type="ARBA" id="ARBA00023134"/>
    </source>
</evidence>
<dbReference type="InterPro" id="IPR001279">
    <property type="entry name" value="Metallo-B-lactamas"/>
</dbReference>
<gene>
    <name evidence="9" type="ORF">AVDCRST_MAG57-3482</name>
</gene>
<feature type="domain" description="Metallo-beta-lactamase" evidence="8">
    <location>
        <begin position="56"/>
        <end position="211"/>
    </location>
</feature>
<dbReference type="PANTHER" id="PTHR34848:SF1">
    <property type="entry name" value="BIFUNCTIONAL ADENOSYLCOBALAMIN BIOSYNTHESIS PROTEIN COBU"/>
    <property type="match status" value="1"/>
</dbReference>
<keyword evidence="9" id="KW-0378">Hydrolase</keyword>
<feature type="region of interest" description="Disordered" evidence="7">
    <location>
        <begin position="250"/>
        <end position="269"/>
    </location>
</feature>
<keyword evidence="6" id="KW-0342">GTP-binding</keyword>
<dbReference type="InterPro" id="IPR003203">
    <property type="entry name" value="CobU/CobP"/>
</dbReference>
<dbReference type="GO" id="GO:0009236">
    <property type="term" value="P:cobalamin biosynthetic process"/>
    <property type="evidence" value="ECO:0007669"/>
    <property type="project" value="UniProtKB-KW"/>
</dbReference>